<dbReference type="Gramene" id="TraesNOR3A03G01483560.1">
    <property type="protein sequence ID" value="TraesNOR3A03G01483560.1.CDS1"/>
    <property type="gene ID" value="TraesNOR3A03G01483560"/>
</dbReference>
<name>A0A3B6ENE0_WHEAT</name>
<keyword evidence="4" id="KW-0812">Transmembrane</keyword>
<dbReference type="GO" id="GO:0048367">
    <property type="term" value="P:shoot system development"/>
    <property type="evidence" value="ECO:0007669"/>
    <property type="project" value="UniProtKB-ARBA"/>
</dbReference>
<evidence type="ECO:0000256" key="5">
    <source>
        <dbReference type="ARBA" id="ARBA00022989"/>
    </source>
</evidence>
<keyword evidence="3" id="KW-1003">Cell membrane</keyword>
<evidence type="ECO:0000256" key="1">
    <source>
        <dbReference type="ARBA" id="ARBA00004162"/>
    </source>
</evidence>
<evidence type="ECO:0000256" key="8">
    <source>
        <dbReference type="SAM" id="MobiDB-lite"/>
    </source>
</evidence>
<feature type="region of interest" description="Disordered" evidence="8">
    <location>
        <begin position="1"/>
        <end position="42"/>
    </location>
</feature>
<dbReference type="PANTHER" id="PTHR33102">
    <property type="entry name" value="DVL19-RELATED-RELATED"/>
    <property type="match status" value="1"/>
</dbReference>
<dbReference type="Gramene" id="TraesLDM3A03G01463330.1">
    <property type="protein sequence ID" value="TraesLDM3A03G01463330.1.CDS1"/>
    <property type="gene ID" value="TraesLDM3A03G01463330"/>
</dbReference>
<dbReference type="Gramene" id="TraesSYM3A03G01485430.1">
    <property type="protein sequence ID" value="TraesSYM3A03G01485430.1.CDS1"/>
    <property type="gene ID" value="TraesSYM3A03G01485430"/>
</dbReference>
<dbReference type="GO" id="GO:0008285">
    <property type="term" value="P:negative regulation of cell population proliferation"/>
    <property type="evidence" value="ECO:0007669"/>
    <property type="project" value="InterPro"/>
</dbReference>
<evidence type="ECO:0000256" key="4">
    <source>
        <dbReference type="ARBA" id="ARBA00022692"/>
    </source>
</evidence>
<feature type="compositionally biased region" description="Basic and acidic residues" evidence="8">
    <location>
        <begin position="1"/>
        <end position="11"/>
    </location>
</feature>
<dbReference type="InterPro" id="IPR012552">
    <property type="entry name" value="DVL"/>
</dbReference>
<evidence type="ECO:0008006" key="11">
    <source>
        <dbReference type="Google" id="ProtNLM"/>
    </source>
</evidence>
<evidence type="ECO:0000313" key="10">
    <source>
        <dbReference type="Proteomes" id="UP000019116"/>
    </source>
</evidence>
<dbReference type="Gramene" id="TraesMAC3A03G01460780.1">
    <property type="protein sequence ID" value="TraesMAC3A03G01460780.1.CDS1"/>
    <property type="gene ID" value="TraesMAC3A03G01460780"/>
</dbReference>
<evidence type="ECO:0000256" key="3">
    <source>
        <dbReference type="ARBA" id="ARBA00022475"/>
    </source>
</evidence>
<accession>A0A3B6ENE0</accession>
<dbReference type="Gramene" id="TraesSTA3A03G01454300.1">
    <property type="protein sequence ID" value="TraesSTA3A03G01454300.1.CDS1"/>
    <property type="gene ID" value="TraesSTA3A03G01454300"/>
</dbReference>
<dbReference type="GO" id="GO:0005886">
    <property type="term" value="C:plasma membrane"/>
    <property type="evidence" value="ECO:0007669"/>
    <property type="project" value="UniProtKB-SubCell"/>
</dbReference>
<dbReference type="OMA" id="KAGMGVR"/>
<dbReference type="OrthoDB" id="784420at2759"/>
<protein>
    <recommendedName>
        <fullName evidence="11">ROTUNDIFOLIA like 8</fullName>
    </recommendedName>
</protein>
<dbReference type="Gramene" id="TraesARI3A03G01484270.1">
    <property type="protein sequence ID" value="TraesARI3A03G01484270.1.CDS1"/>
    <property type="gene ID" value="TraesARI3A03G01484270"/>
</dbReference>
<keyword evidence="10" id="KW-1185">Reference proteome</keyword>
<evidence type="ECO:0000256" key="6">
    <source>
        <dbReference type="ARBA" id="ARBA00023136"/>
    </source>
</evidence>
<organism evidence="9">
    <name type="scientific">Triticum aestivum</name>
    <name type="common">Wheat</name>
    <dbReference type="NCBI Taxonomy" id="4565"/>
    <lineage>
        <taxon>Eukaryota</taxon>
        <taxon>Viridiplantae</taxon>
        <taxon>Streptophyta</taxon>
        <taxon>Embryophyta</taxon>
        <taxon>Tracheophyta</taxon>
        <taxon>Spermatophyta</taxon>
        <taxon>Magnoliopsida</taxon>
        <taxon>Liliopsida</taxon>
        <taxon>Poales</taxon>
        <taxon>Poaceae</taxon>
        <taxon>BOP clade</taxon>
        <taxon>Pooideae</taxon>
        <taxon>Triticodae</taxon>
        <taxon>Triticeae</taxon>
        <taxon>Triticinae</taxon>
        <taxon>Triticum</taxon>
    </lineage>
</organism>
<dbReference type="Gramene" id="TraesCLE_scaffold_098291_01G000100.1">
    <property type="protein sequence ID" value="TraesCLE_scaffold_098291_01G000100.1"/>
    <property type="gene ID" value="TraesCLE_scaffold_098291_01G000100"/>
</dbReference>
<keyword evidence="6" id="KW-0472">Membrane</keyword>
<dbReference type="Gramene" id="TraesRN3A0100876700.1">
    <property type="protein sequence ID" value="TraesRN3A0100876700.1"/>
    <property type="gene ID" value="TraesRN3A0100876700"/>
</dbReference>
<comment type="similarity">
    <text evidence="7">Belongs to the DVL/RTFL small polypeptides family.</text>
</comment>
<evidence type="ECO:0000256" key="7">
    <source>
        <dbReference type="ARBA" id="ARBA00024340"/>
    </source>
</evidence>
<keyword evidence="5" id="KW-1133">Transmembrane helix</keyword>
<dbReference type="Gramene" id="TraesCAD_scaffold_024856_01G000100.1">
    <property type="protein sequence ID" value="TraesCAD_scaffold_024856_01G000100.1"/>
    <property type="gene ID" value="TraesCAD_scaffold_024856_01G000100"/>
</dbReference>
<reference evidence="9" key="2">
    <citation type="submission" date="2018-10" db="UniProtKB">
        <authorList>
            <consortium name="EnsemblPlants"/>
        </authorList>
    </citation>
    <scope>IDENTIFICATION</scope>
</reference>
<keyword evidence="2" id="KW-0217">Developmental protein</keyword>
<evidence type="ECO:0000313" key="9">
    <source>
        <dbReference type="EnsemblPlants" id="TraesCS3A02G361200.1.cds1"/>
    </source>
</evidence>
<comment type="subcellular location">
    <subcellularLocation>
        <location evidence="1">Cell membrane</location>
        <topology evidence="1">Single-pass membrane protein</topology>
    </subcellularLocation>
</comment>
<dbReference type="Proteomes" id="UP000019116">
    <property type="component" value="Chromosome 3A"/>
</dbReference>
<dbReference type="Gramene" id="TraesCS3A03G0858200.1">
    <property type="protein sequence ID" value="TraesCS3A03G0858200.1.CDS1"/>
    <property type="gene ID" value="TraesCS3A03G0858200"/>
</dbReference>
<dbReference type="AlphaFoldDB" id="A0A3B6ENE0"/>
<proteinExistence type="inferred from homology"/>
<dbReference type="Gramene" id="TraesJUL3A03G01475190.1">
    <property type="protein sequence ID" value="TraesJUL3A03G01475190.1.CDS1"/>
    <property type="gene ID" value="TraesJUL3A03G01475190"/>
</dbReference>
<dbReference type="Gramene" id="TraesROB_scaffold_000195_01G000100.1">
    <property type="protein sequence ID" value="TraesROB_scaffold_000195_01G000100.1"/>
    <property type="gene ID" value="TraesROB_scaffold_000195_01G000100"/>
</dbReference>
<dbReference type="InterPro" id="IPR051525">
    <property type="entry name" value="DVL_RTFL_regulatory"/>
</dbReference>
<dbReference type="Pfam" id="PF08137">
    <property type="entry name" value="DVL"/>
    <property type="match status" value="1"/>
</dbReference>
<dbReference type="Gramene" id="TraesJAG3A03G01471470.1">
    <property type="protein sequence ID" value="TraesJAG3A03G01471470.1.CDS1"/>
    <property type="gene ID" value="TraesJAG3A03G01471470"/>
</dbReference>
<reference evidence="9" key="1">
    <citation type="submission" date="2018-08" db="EMBL/GenBank/DDBJ databases">
        <authorList>
            <person name="Rossello M."/>
        </authorList>
    </citation>
    <scope>NUCLEOTIDE SEQUENCE [LARGE SCALE GENOMIC DNA]</scope>
    <source>
        <strain evidence="9">cv. Chinese Spring</strain>
    </source>
</reference>
<dbReference type="EnsemblPlants" id="TraesCS3A02G361200.1">
    <property type="protein sequence ID" value="TraesCS3A02G361200.1.cds1"/>
    <property type="gene ID" value="TraesCS3A02G361200"/>
</dbReference>
<dbReference type="Gramene" id="TraesCS3A02G361200.1">
    <property type="protein sequence ID" value="TraesCS3A02G361200.1.cds1"/>
    <property type="gene ID" value="TraesCS3A02G361200"/>
</dbReference>
<dbReference type="Gramene" id="TraesWEE_scaffold_018989_01G000100.1">
    <property type="protein sequence ID" value="TraesWEE_scaffold_018989_01G000100.1"/>
    <property type="gene ID" value="TraesWEE_scaffold_018989_01G000100"/>
</dbReference>
<sequence>MEVCGAEEKQTLPKKRGGGKGAAMGVRADGGGGGKGRRPSFPGRCARLVKEQRARFYIMRRCVTMLVCWRDYA</sequence>
<dbReference type="Gramene" id="TraesLAC3A03G01406650.1">
    <property type="protein sequence ID" value="TraesLAC3A03G01406650.1.CDS1"/>
    <property type="gene ID" value="TraesLAC3A03G01406650"/>
</dbReference>
<evidence type="ECO:0000256" key="2">
    <source>
        <dbReference type="ARBA" id="ARBA00022473"/>
    </source>
</evidence>